<protein>
    <recommendedName>
        <fullName evidence="3">Fe/B12 periplasmic-binding domain-containing protein</fullName>
    </recommendedName>
</protein>
<keyword evidence="2" id="KW-0732">Signal</keyword>
<feature type="domain" description="Fe/B12 periplasmic-binding" evidence="3">
    <location>
        <begin position="81"/>
        <end position="342"/>
    </location>
</feature>
<evidence type="ECO:0000256" key="2">
    <source>
        <dbReference type="SAM" id="SignalP"/>
    </source>
</evidence>
<dbReference type="PROSITE" id="PS50983">
    <property type="entry name" value="FE_B12_PBP"/>
    <property type="match status" value="1"/>
</dbReference>
<feature type="signal peptide" evidence="2">
    <location>
        <begin position="1"/>
        <end position="31"/>
    </location>
</feature>
<organism evidence="4 5">
    <name type="scientific">Tomitella cavernea</name>
    <dbReference type="NCBI Taxonomy" id="1387982"/>
    <lineage>
        <taxon>Bacteria</taxon>
        <taxon>Bacillati</taxon>
        <taxon>Actinomycetota</taxon>
        <taxon>Actinomycetes</taxon>
        <taxon>Mycobacteriales</taxon>
        <taxon>Tomitella</taxon>
    </lineage>
</organism>
<name>A0ABP9CQ06_9ACTN</name>
<proteinExistence type="inferred from homology"/>
<dbReference type="RefSeq" id="WP_200173783.1">
    <property type="nucleotide sequence ID" value="NZ_BAABKQ010000001.1"/>
</dbReference>
<dbReference type="Proteomes" id="UP001500839">
    <property type="component" value="Unassembled WGS sequence"/>
</dbReference>
<keyword evidence="5" id="KW-1185">Reference proteome</keyword>
<evidence type="ECO:0000259" key="3">
    <source>
        <dbReference type="PROSITE" id="PS50983"/>
    </source>
</evidence>
<dbReference type="PANTHER" id="PTHR30535">
    <property type="entry name" value="VITAMIN B12-BINDING PROTEIN"/>
    <property type="match status" value="1"/>
</dbReference>
<comment type="caution">
    <text evidence="4">The sequence shown here is derived from an EMBL/GenBank/DDBJ whole genome shotgun (WGS) entry which is preliminary data.</text>
</comment>
<dbReference type="InterPro" id="IPR050902">
    <property type="entry name" value="ABC_Transporter_SBP"/>
</dbReference>
<evidence type="ECO:0000256" key="1">
    <source>
        <dbReference type="ARBA" id="ARBA00008814"/>
    </source>
</evidence>
<evidence type="ECO:0000313" key="5">
    <source>
        <dbReference type="Proteomes" id="UP001500839"/>
    </source>
</evidence>
<gene>
    <name evidence="4" type="ORF">GCM10023353_15870</name>
</gene>
<dbReference type="PROSITE" id="PS51257">
    <property type="entry name" value="PROKAR_LIPOPROTEIN"/>
    <property type="match status" value="1"/>
</dbReference>
<feature type="chain" id="PRO_5046297057" description="Fe/B12 periplasmic-binding domain-containing protein" evidence="2">
    <location>
        <begin position="32"/>
        <end position="342"/>
    </location>
</feature>
<reference evidence="5" key="1">
    <citation type="journal article" date="2019" name="Int. J. Syst. Evol. Microbiol.">
        <title>The Global Catalogue of Microorganisms (GCM) 10K type strain sequencing project: providing services to taxonomists for standard genome sequencing and annotation.</title>
        <authorList>
            <consortium name="The Broad Institute Genomics Platform"/>
            <consortium name="The Broad Institute Genome Sequencing Center for Infectious Disease"/>
            <person name="Wu L."/>
            <person name="Ma J."/>
        </authorList>
    </citation>
    <scope>NUCLEOTIDE SEQUENCE [LARGE SCALE GENOMIC DNA]</scope>
    <source>
        <strain evidence="5">JCM 18542</strain>
    </source>
</reference>
<accession>A0ABP9CQ06</accession>
<dbReference type="Gene3D" id="3.40.50.1980">
    <property type="entry name" value="Nitrogenase molybdenum iron protein domain"/>
    <property type="match status" value="2"/>
</dbReference>
<evidence type="ECO:0000313" key="4">
    <source>
        <dbReference type="EMBL" id="GAA4811988.1"/>
    </source>
</evidence>
<dbReference type="EMBL" id="BAABKQ010000001">
    <property type="protein sequence ID" value="GAA4811988.1"/>
    <property type="molecule type" value="Genomic_DNA"/>
</dbReference>
<dbReference type="SUPFAM" id="SSF53807">
    <property type="entry name" value="Helical backbone' metal receptor"/>
    <property type="match status" value="1"/>
</dbReference>
<dbReference type="InterPro" id="IPR002491">
    <property type="entry name" value="ABC_transptr_periplasmic_BD"/>
</dbReference>
<dbReference type="Pfam" id="PF01497">
    <property type="entry name" value="Peripla_BP_2"/>
    <property type="match status" value="1"/>
</dbReference>
<dbReference type="PANTHER" id="PTHR30535:SF4">
    <property type="entry name" value="HEMIN-BINDING PERIPLASMIC PROTEIN HMUT"/>
    <property type="match status" value="1"/>
</dbReference>
<comment type="similarity">
    <text evidence="1">Belongs to the bacterial solute-binding protein 8 family.</text>
</comment>
<sequence length="342" mass="34286">MTRIPCRLTLSALLMALILAVAGCGSDTAQSASDEAAAVDASGAGGVQGAGVPSVDAPDPQLPITFTGDDGVEITVTSLDRVLVLDDATMEIMAALGMADTIGIAPETSLIEDVAANADERITTAGRGSLTVEGVVALEPTLVIGTSMRRHGEVITGLQDAGIPATLIDGTQLAPQKIGKTAAVLGVPEAGAQLADAVQKQFDQAAAQLDGVTERPRVMILSSSGAGDSGATTAAGQQTPAHQVIVQAGGLNTGAESGLDRYQSITAEGLIAAAPEVIVVASSEIDDLGGEDGIWGHVKGLRGTPAAQSETLIVMDDMQLKGGGISAGVGILDLQSKLHQNA</sequence>